<dbReference type="PANTHER" id="PTHR42781">
    <property type="entry name" value="SPERMIDINE/PUTRESCINE IMPORT ATP-BINDING PROTEIN POTA"/>
    <property type="match status" value="1"/>
</dbReference>
<dbReference type="SUPFAM" id="SSF52540">
    <property type="entry name" value="P-loop containing nucleoside triphosphate hydrolases"/>
    <property type="match status" value="1"/>
</dbReference>
<gene>
    <name evidence="5" type="ORF">GOM49_05995</name>
</gene>
<dbReference type="Gene3D" id="3.40.50.300">
    <property type="entry name" value="P-loop containing nucleotide triphosphate hydrolases"/>
    <property type="match status" value="1"/>
</dbReference>
<keyword evidence="6" id="KW-1185">Reference proteome</keyword>
<dbReference type="PROSITE" id="PS00211">
    <property type="entry name" value="ABC_TRANSPORTER_1"/>
    <property type="match status" value="1"/>
</dbReference>
<proteinExistence type="predicted"/>
<evidence type="ECO:0000256" key="3">
    <source>
        <dbReference type="ARBA" id="ARBA00022840"/>
    </source>
</evidence>
<dbReference type="InterPro" id="IPR027417">
    <property type="entry name" value="P-loop_NTPase"/>
</dbReference>
<dbReference type="Proteomes" id="UP000422764">
    <property type="component" value="Chromosome"/>
</dbReference>
<dbReference type="GO" id="GO:0016887">
    <property type="term" value="F:ATP hydrolysis activity"/>
    <property type="evidence" value="ECO:0007669"/>
    <property type="project" value="InterPro"/>
</dbReference>
<organism evidence="5 6">
    <name type="scientific">Clostridium bovifaecis</name>
    <dbReference type="NCBI Taxonomy" id="2184719"/>
    <lineage>
        <taxon>Bacteria</taxon>
        <taxon>Bacillati</taxon>
        <taxon>Bacillota</taxon>
        <taxon>Clostridia</taxon>
        <taxon>Eubacteriales</taxon>
        <taxon>Clostridiaceae</taxon>
        <taxon>Clostridium</taxon>
    </lineage>
</organism>
<protein>
    <submittedName>
        <fullName evidence="5">ATP-binding cassette domain-containing protein</fullName>
    </submittedName>
</protein>
<keyword evidence="2" id="KW-0547">Nucleotide-binding</keyword>
<dbReference type="EMBL" id="CP046522">
    <property type="protein sequence ID" value="QGU94708.1"/>
    <property type="molecule type" value="Genomic_DNA"/>
</dbReference>
<dbReference type="AlphaFoldDB" id="A0A6I6F2P8"/>
<dbReference type="InterPro" id="IPR017871">
    <property type="entry name" value="ABC_transporter-like_CS"/>
</dbReference>
<reference evidence="5 6" key="1">
    <citation type="submission" date="2019-12" db="EMBL/GenBank/DDBJ databases">
        <title>Genome sequenceing of Clostridium bovifaecis.</title>
        <authorList>
            <person name="Yao Y."/>
        </authorList>
    </citation>
    <scope>NUCLEOTIDE SEQUENCE [LARGE SCALE GENOMIC DNA]</scope>
    <source>
        <strain evidence="5 6">BXX</strain>
    </source>
</reference>
<keyword evidence="1" id="KW-0813">Transport</keyword>
<evidence type="ECO:0000256" key="2">
    <source>
        <dbReference type="ARBA" id="ARBA00022741"/>
    </source>
</evidence>
<dbReference type="PANTHER" id="PTHR42781:SF9">
    <property type="entry name" value="AMINO ACID ABC TRANSPORTER, ATP-BINDING PROTEIN-RELATED"/>
    <property type="match status" value="1"/>
</dbReference>
<evidence type="ECO:0000256" key="1">
    <source>
        <dbReference type="ARBA" id="ARBA00022448"/>
    </source>
</evidence>
<accession>A0A6I6F2P8</accession>
<dbReference type="InterPro" id="IPR050093">
    <property type="entry name" value="ABC_SmlMolc_Importer"/>
</dbReference>
<dbReference type="PROSITE" id="PS50893">
    <property type="entry name" value="ABC_TRANSPORTER_2"/>
    <property type="match status" value="1"/>
</dbReference>
<dbReference type="InterPro" id="IPR003439">
    <property type="entry name" value="ABC_transporter-like_ATP-bd"/>
</dbReference>
<evidence type="ECO:0000313" key="6">
    <source>
        <dbReference type="Proteomes" id="UP000422764"/>
    </source>
</evidence>
<evidence type="ECO:0000259" key="4">
    <source>
        <dbReference type="PROSITE" id="PS50893"/>
    </source>
</evidence>
<name>A0A6I6F2P8_9CLOT</name>
<dbReference type="Pfam" id="PF00005">
    <property type="entry name" value="ABC_tran"/>
    <property type="match status" value="1"/>
</dbReference>
<keyword evidence="3 5" id="KW-0067">ATP-binding</keyword>
<sequence>MFKVMKMDVRVKNIKKSYGSRTVLSVDSLNFEKGKIHGILGPNGSGKSTFMKILAGLEEKDSGEVTYNGLGLNSEIMKSMTYSEQSSYLLRRTVFENIAYPLIIRKVNKGIIYDRVNEIMDKFKIYKLKDQMATKLSGGESQKVALARAMVFEPKLLILDEPTANIDPNSTNVIEKNLIELNDTIRTTILIVTHNIAQCSRISHKTVFMENGEIIEWGKTDKVLTSSQNIKTRKFIELEYDYLKGGVQYGNVQSS</sequence>
<evidence type="ECO:0000313" key="5">
    <source>
        <dbReference type="EMBL" id="QGU94708.1"/>
    </source>
</evidence>
<dbReference type="SMART" id="SM00382">
    <property type="entry name" value="AAA"/>
    <property type="match status" value="1"/>
</dbReference>
<dbReference type="InterPro" id="IPR003593">
    <property type="entry name" value="AAA+_ATPase"/>
</dbReference>
<dbReference type="GO" id="GO:0005524">
    <property type="term" value="F:ATP binding"/>
    <property type="evidence" value="ECO:0007669"/>
    <property type="project" value="UniProtKB-KW"/>
</dbReference>
<feature type="domain" description="ABC transporter" evidence="4">
    <location>
        <begin position="9"/>
        <end position="236"/>
    </location>
</feature>